<evidence type="ECO:0000313" key="3">
    <source>
        <dbReference type="Proteomes" id="UP000699462"/>
    </source>
</evidence>
<evidence type="ECO:0000313" key="2">
    <source>
        <dbReference type="EMBL" id="KAF8567456.1"/>
    </source>
</evidence>
<reference evidence="2 3" key="1">
    <citation type="submission" date="2019-07" db="EMBL/GenBank/DDBJ databases">
        <title>Annotation for the trematode Paragonimus westermani.</title>
        <authorList>
            <person name="Choi Y.-J."/>
        </authorList>
    </citation>
    <scope>NUCLEOTIDE SEQUENCE [LARGE SCALE GENOMIC DNA]</scope>
    <source>
        <strain evidence="2">180907_Pwestermani</strain>
    </source>
</reference>
<feature type="region of interest" description="Disordered" evidence="1">
    <location>
        <begin position="73"/>
        <end position="92"/>
    </location>
</feature>
<protein>
    <submittedName>
        <fullName evidence="2">Uncharacterized protein</fullName>
    </submittedName>
</protein>
<dbReference type="AlphaFoldDB" id="A0A8T0DJE9"/>
<name>A0A8T0DJE9_9TREM</name>
<feature type="compositionally biased region" description="Low complexity" evidence="1">
    <location>
        <begin position="79"/>
        <end position="92"/>
    </location>
</feature>
<accession>A0A8T0DJE9</accession>
<keyword evidence="3" id="KW-1185">Reference proteome</keyword>
<dbReference type="Proteomes" id="UP000699462">
    <property type="component" value="Unassembled WGS sequence"/>
</dbReference>
<comment type="caution">
    <text evidence="2">The sequence shown here is derived from an EMBL/GenBank/DDBJ whole genome shotgun (WGS) entry which is preliminary data.</text>
</comment>
<organism evidence="2 3">
    <name type="scientific">Paragonimus westermani</name>
    <dbReference type="NCBI Taxonomy" id="34504"/>
    <lineage>
        <taxon>Eukaryota</taxon>
        <taxon>Metazoa</taxon>
        <taxon>Spiralia</taxon>
        <taxon>Lophotrochozoa</taxon>
        <taxon>Platyhelminthes</taxon>
        <taxon>Trematoda</taxon>
        <taxon>Digenea</taxon>
        <taxon>Plagiorchiida</taxon>
        <taxon>Troglotremata</taxon>
        <taxon>Troglotrematidae</taxon>
        <taxon>Paragonimus</taxon>
    </lineage>
</organism>
<gene>
    <name evidence="2" type="ORF">P879_02677</name>
</gene>
<evidence type="ECO:0000256" key="1">
    <source>
        <dbReference type="SAM" id="MobiDB-lite"/>
    </source>
</evidence>
<sequence>MVHANVSHLPYPSCQLSVYGTDPTRNVWSSVISSGRTIGPQIMTLFTVSTVVYNQTRRLEWIENYAISSSPASKDLRNRVSSTVSNSSFQIK</sequence>
<proteinExistence type="predicted"/>
<dbReference type="EMBL" id="JTDF01003828">
    <property type="protein sequence ID" value="KAF8567456.1"/>
    <property type="molecule type" value="Genomic_DNA"/>
</dbReference>